<comment type="caution">
    <text evidence="1">The sequence shown here is derived from an EMBL/GenBank/DDBJ whole genome shotgun (WGS) entry which is preliminary data.</text>
</comment>
<protein>
    <submittedName>
        <fullName evidence="1">Uncharacterized protein</fullName>
    </submittedName>
</protein>
<name>A0A0F9FFZ5_9ZZZZ</name>
<proteinExistence type="predicted"/>
<sequence>MTRRMWIAALVAGLSAWPAPATAADDIVLTVELKLKAKADLSARDIKTAHFPGGADTAFTYAGTPDPKLIGFYQQLGFRTTVGVSPRAKAAHIKALEDAGAEIGVGSIWGAKASYISVIGTSTYQRAYDAALSSRRVIQGMARGPAHLINASSSKAGNAFMYDRRMDCGIRGYGQVFQDANFMVNWGWREGYPILLARGTTAKVRMLMPKYRMGGMVSAELIYFQSLANQIRGTLRREDKGKAVTFPLPEELPATSRRTFTRIVGKFGKDPAIWHATVGEVTGLAYLKSKSRVTAVTAAGGESLRIALALDRDIHVPFLLAALPLELPGTLQVATATINGAACPVTVRDGRTFLDVPVRSALTAGVEMTLETERPD</sequence>
<gene>
    <name evidence="1" type="ORF">LCGC14_2035700</name>
</gene>
<evidence type="ECO:0000313" key="1">
    <source>
        <dbReference type="EMBL" id="KKL77356.1"/>
    </source>
</evidence>
<dbReference type="EMBL" id="LAZR01023772">
    <property type="protein sequence ID" value="KKL77356.1"/>
    <property type="molecule type" value="Genomic_DNA"/>
</dbReference>
<reference evidence="1" key="1">
    <citation type="journal article" date="2015" name="Nature">
        <title>Complex archaea that bridge the gap between prokaryotes and eukaryotes.</title>
        <authorList>
            <person name="Spang A."/>
            <person name="Saw J.H."/>
            <person name="Jorgensen S.L."/>
            <person name="Zaremba-Niedzwiedzka K."/>
            <person name="Martijn J."/>
            <person name="Lind A.E."/>
            <person name="van Eijk R."/>
            <person name="Schleper C."/>
            <person name="Guy L."/>
            <person name="Ettema T.J."/>
        </authorList>
    </citation>
    <scope>NUCLEOTIDE SEQUENCE</scope>
</reference>
<feature type="non-terminal residue" evidence="1">
    <location>
        <position position="376"/>
    </location>
</feature>
<organism evidence="1">
    <name type="scientific">marine sediment metagenome</name>
    <dbReference type="NCBI Taxonomy" id="412755"/>
    <lineage>
        <taxon>unclassified sequences</taxon>
        <taxon>metagenomes</taxon>
        <taxon>ecological metagenomes</taxon>
    </lineage>
</organism>
<accession>A0A0F9FFZ5</accession>
<dbReference type="AlphaFoldDB" id="A0A0F9FFZ5"/>